<evidence type="ECO:0000313" key="1">
    <source>
        <dbReference type="EMBL" id="TVU13511.1"/>
    </source>
</evidence>
<organism evidence="1 2">
    <name type="scientific">Eragrostis curvula</name>
    <name type="common">weeping love grass</name>
    <dbReference type="NCBI Taxonomy" id="38414"/>
    <lineage>
        <taxon>Eukaryota</taxon>
        <taxon>Viridiplantae</taxon>
        <taxon>Streptophyta</taxon>
        <taxon>Embryophyta</taxon>
        <taxon>Tracheophyta</taxon>
        <taxon>Spermatophyta</taxon>
        <taxon>Magnoliopsida</taxon>
        <taxon>Liliopsida</taxon>
        <taxon>Poales</taxon>
        <taxon>Poaceae</taxon>
        <taxon>PACMAD clade</taxon>
        <taxon>Chloridoideae</taxon>
        <taxon>Eragrostideae</taxon>
        <taxon>Eragrostidinae</taxon>
        <taxon>Eragrostis</taxon>
    </lineage>
</organism>
<dbReference type="Proteomes" id="UP000324897">
    <property type="component" value="Unassembled WGS sequence"/>
</dbReference>
<gene>
    <name evidence="1" type="ORF">EJB05_40571</name>
</gene>
<dbReference type="Gene3D" id="3.40.50.300">
    <property type="entry name" value="P-loop containing nucleotide triphosphate hydrolases"/>
    <property type="match status" value="1"/>
</dbReference>
<keyword evidence="2" id="KW-1185">Reference proteome</keyword>
<name>A0A5J9TS17_9POAL</name>
<comment type="caution">
    <text evidence="1">The sequence shown here is derived from an EMBL/GenBank/DDBJ whole genome shotgun (WGS) entry which is preliminary data.</text>
</comment>
<dbReference type="Gramene" id="TVU13511">
    <property type="protein sequence ID" value="TVU13511"/>
    <property type="gene ID" value="EJB05_40571"/>
</dbReference>
<dbReference type="OrthoDB" id="1728530at2759"/>
<protein>
    <submittedName>
        <fullName evidence="1">Uncharacterized protein</fullName>
    </submittedName>
</protein>
<dbReference type="PANTHER" id="PTHR48040:SF18">
    <property type="entry name" value="PLEIOTROPIC DRUG RESISTANCE PROTEIN 3-LIKE ISOFORM X1"/>
    <property type="match status" value="1"/>
</dbReference>
<accession>A0A5J9TS17</accession>
<sequence length="323" mass="36438">MAGMELDEELEKRSSVTADTVEMVAGVAGQQEFIDRLIQDVDKDHLRLLQKIRDRMNRVDVQEPTIDVRFRDLTVEAECRVVNGKPLPTLWNSALSAASAFTSTLGLNYNEKARIQLLKGVNGIIRPGRKADPSARASRVWQDYPFACTCRETHQKPRGMHKKLRNYRVNGFAIYVAREKMVAAFYDSAEVTGDIEYNGLKLNEFVAQKTAAYVSQTDLHVPEMTVRETLNFSARFQGVGWRGEILREVMRREEEAGIIPDPDVDMFMKAISMEGPERNIHTDYIMKIMGLEKCADTMVGDAMRRGISGGEKKRLTIVLGASC</sequence>
<reference evidence="1 2" key="1">
    <citation type="journal article" date="2019" name="Sci. Rep.">
        <title>A high-quality genome of Eragrostis curvula grass provides insights into Poaceae evolution and supports new strategies to enhance forage quality.</title>
        <authorList>
            <person name="Carballo J."/>
            <person name="Santos B.A.C.M."/>
            <person name="Zappacosta D."/>
            <person name="Garbus I."/>
            <person name="Selva J.P."/>
            <person name="Gallo C.A."/>
            <person name="Diaz A."/>
            <person name="Albertini E."/>
            <person name="Caccamo M."/>
            <person name="Echenique V."/>
        </authorList>
    </citation>
    <scope>NUCLEOTIDE SEQUENCE [LARGE SCALE GENOMIC DNA]</scope>
    <source>
        <strain evidence="2">cv. Victoria</strain>
        <tissue evidence="1">Leaf</tissue>
    </source>
</reference>
<dbReference type="InterPro" id="IPR027417">
    <property type="entry name" value="P-loop_NTPase"/>
</dbReference>
<dbReference type="EMBL" id="RWGY01000034">
    <property type="protein sequence ID" value="TVU13511.1"/>
    <property type="molecule type" value="Genomic_DNA"/>
</dbReference>
<dbReference type="PANTHER" id="PTHR48040">
    <property type="entry name" value="PLEIOTROPIC DRUG RESISTANCE PROTEIN 1-LIKE ISOFORM X1"/>
    <property type="match status" value="1"/>
</dbReference>
<evidence type="ECO:0000313" key="2">
    <source>
        <dbReference type="Proteomes" id="UP000324897"/>
    </source>
</evidence>
<dbReference type="SUPFAM" id="SSF52540">
    <property type="entry name" value="P-loop containing nucleoside triphosphate hydrolases"/>
    <property type="match status" value="1"/>
</dbReference>
<dbReference type="AlphaFoldDB" id="A0A5J9TS17"/>
<feature type="non-terminal residue" evidence="1">
    <location>
        <position position="1"/>
    </location>
</feature>
<proteinExistence type="predicted"/>